<dbReference type="PROSITE" id="PS51276">
    <property type="entry name" value="PEPTIDASE_C56_PFPI"/>
    <property type="match status" value="1"/>
</dbReference>
<reference evidence="3 5" key="1">
    <citation type="submission" date="2016-05" db="EMBL/GenBank/DDBJ databases">
        <title>Complete Genome and Methylome Analysis of Psychrotrophic Bacterial Isolates from Antarctic Lake Untersee.</title>
        <authorList>
            <person name="Fomenkov A."/>
            <person name="Akimov V.N."/>
            <person name="Vasilyeva L.V."/>
            <person name="Andersen D."/>
            <person name="Vincze T."/>
            <person name="Roberts R.J."/>
        </authorList>
    </citation>
    <scope>NUCLEOTIDE SEQUENCE [LARGE SCALE GENOMIC DNA]</scope>
    <source>
        <strain evidence="3 5">U14-5</strain>
    </source>
</reference>
<dbReference type="EMBL" id="CP015583">
    <property type="protein sequence ID" value="APT57368.1"/>
    <property type="molecule type" value="Genomic_DNA"/>
</dbReference>
<dbReference type="EMBL" id="JAVVDO010000043">
    <property type="protein sequence ID" value="MDT8333089.1"/>
    <property type="molecule type" value="Genomic_DNA"/>
</dbReference>
<evidence type="ECO:0000256" key="1">
    <source>
        <dbReference type="ARBA" id="ARBA00008542"/>
    </source>
</evidence>
<dbReference type="STRING" id="257708.RGI145_09940"/>
<reference evidence="4" key="3">
    <citation type="submission" date="2023-09" db="EMBL/GenBank/DDBJ databases">
        <authorList>
            <person name="Schober I."/>
            <person name="Bunk B."/>
        </authorList>
    </citation>
    <scope>NUCLEOTIDE SEQUENCE</scope>
    <source>
        <strain evidence="4">DSM 103800</strain>
    </source>
</reference>
<reference evidence="4 6" key="2">
    <citation type="journal article" date="2019" name="Microb. Pathog.">
        <title>Comparison of VITEK 2, MALDI-TOF MS, 16S rRNA gene sequencing, and whole-genome sequencing for identification of Roseomonas mucosa.</title>
        <authorList>
            <person name="Rudolph W.W."/>
            <person name="Gunzer F."/>
            <person name="Trauth M."/>
            <person name="Bunk B."/>
            <person name="Bigge R."/>
            <person name="Schrottner P."/>
        </authorList>
    </citation>
    <scope>NUCLEOTIDE SEQUENCE [LARGE SCALE GENOMIC DNA]</scope>
    <source>
        <strain evidence="4 6">DSM 103800</strain>
    </source>
</reference>
<dbReference type="InterPro" id="IPR002818">
    <property type="entry name" value="DJ-1/PfpI"/>
</dbReference>
<dbReference type="InterPro" id="IPR029062">
    <property type="entry name" value="Class_I_gatase-like"/>
</dbReference>
<evidence type="ECO:0000313" key="4">
    <source>
        <dbReference type="EMBL" id="MDT8333089.1"/>
    </source>
</evidence>
<evidence type="ECO:0000313" key="5">
    <source>
        <dbReference type="Proteomes" id="UP000185494"/>
    </source>
</evidence>
<proteinExistence type="inferred from homology"/>
<evidence type="ECO:0000313" key="3">
    <source>
        <dbReference type="EMBL" id="APT57368.1"/>
    </source>
</evidence>
<dbReference type="Proteomes" id="UP001258945">
    <property type="component" value="Unassembled WGS sequence"/>
</dbReference>
<comment type="similarity">
    <text evidence="1">Belongs to the peptidase C56 family.</text>
</comment>
<accession>A0A1L7AEZ5</accession>
<sequence>MADAKNRKVAILATDGVERVELTEPMKALREAGAEVVVVSLKGGEIQAMDEDVKPSEKIKVDLEVSAAKPEGFDALVLPGGTTNPDKLRQDAAAVAFVKGFVQAGKPVAAICHGPWTLVEAGAVKGRKMTSYPSLKTDLRNAGAEWVDETCVVDGNFVTSRNPKDLPAFCEAVVRAVEQAAPRKAA</sequence>
<dbReference type="NCBIfam" id="TIGR01382">
    <property type="entry name" value="PfpI"/>
    <property type="match status" value="1"/>
</dbReference>
<name>A0A1L7AEZ5_9PROT</name>
<feature type="domain" description="DJ-1/PfpI" evidence="2">
    <location>
        <begin position="7"/>
        <end position="175"/>
    </location>
</feature>
<keyword evidence="4" id="KW-0315">Glutamine amidotransferase</keyword>
<dbReference type="AlphaFoldDB" id="A0A1L7AEZ5"/>
<dbReference type="PANTHER" id="PTHR42733">
    <property type="entry name" value="DJ-1 PROTEIN"/>
    <property type="match status" value="1"/>
</dbReference>
<dbReference type="InterPro" id="IPR006286">
    <property type="entry name" value="C56_PfpI-like"/>
</dbReference>
<dbReference type="Proteomes" id="UP000185494">
    <property type="component" value="Chromosome 1"/>
</dbReference>
<protein>
    <submittedName>
        <fullName evidence="3">Peptidase C56</fullName>
    </submittedName>
    <submittedName>
        <fullName evidence="4">Type 1 glutamine amidotransferase domain-containing protein</fullName>
    </submittedName>
</protein>
<dbReference type="CDD" id="cd03134">
    <property type="entry name" value="GATase1_PfpI_like"/>
    <property type="match status" value="1"/>
</dbReference>
<dbReference type="PANTHER" id="PTHR42733:SF12">
    <property type="entry name" value="PROTEINASE"/>
    <property type="match status" value="1"/>
</dbReference>
<dbReference type="Gene3D" id="3.40.50.880">
    <property type="match status" value="1"/>
</dbReference>
<dbReference type="Pfam" id="PF01965">
    <property type="entry name" value="DJ-1_PfpI"/>
    <property type="match status" value="1"/>
</dbReference>
<dbReference type="KEGG" id="rgi:RGI145_09940"/>
<evidence type="ECO:0000259" key="2">
    <source>
        <dbReference type="Pfam" id="PF01965"/>
    </source>
</evidence>
<dbReference type="eggNOG" id="COG0693">
    <property type="taxonomic scope" value="Bacteria"/>
</dbReference>
<dbReference type="SUPFAM" id="SSF52317">
    <property type="entry name" value="Class I glutamine amidotransferase-like"/>
    <property type="match status" value="1"/>
</dbReference>
<keyword evidence="6" id="KW-1185">Reference proteome</keyword>
<organism evidence="3 5">
    <name type="scientific">Roseomonas gilardii</name>
    <dbReference type="NCBI Taxonomy" id="257708"/>
    <lineage>
        <taxon>Bacteria</taxon>
        <taxon>Pseudomonadati</taxon>
        <taxon>Pseudomonadota</taxon>
        <taxon>Alphaproteobacteria</taxon>
        <taxon>Acetobacterales</taxon>
        <taxon>Roseomonadaceae</taxon>
        <taxon>Roseomonas</taxon>
    </lineage>
</organism>
<gene>
    <name evidence="3" type="ORF">RGI145_09940</name>
    <name evidence="4" type="ORF">RQ831_18725</name>
</gene>
<dbReference type="RefSeq" id="WP_075798214.1">
    <property type="nucleotide sequence ID" value="NZ_CP015583.1"/>
</dbReference>
<evidence type="ECO:0000313" key="6">
    <source>
        <dbReference type="Proteomes" id="UP001258945"/>
    </source>
</evidence>